<evidence type="ECO:0000256" key="1">
    <source>
        <dbReference type="SAM" id="SignalP"/>
    </source>
</evidence>
<keyword evidence="4" id="KW-1185">Reference proteome</keyword>
<dbReference type="Proteomes" id="UP000268084">
    <property type="component" value="Chromosome"/>
</dbReference>
<reference evidence="3 4" key="1">
    <citation type="submission" date="2018-11" db="EMBL/GenBank/DDBJ databases">
        <authorList>
            <person name="Da X."/>
        </authorList>
    </citation>
    <scope>NUCLEOTIDE SEQUENCE [LARGE SCALE GENOMIC DNA]</scope>
    <source>
        <strain evidence="3 4">S14-144</strain>
    </source>
</reference>
<name>A0A3G8ZNG4_9ACTN</name>
<gene>
    <name evidence="3" type="ORF">EH165_12720</name>
</gene>
<dbReference type="InterPro" id="IPR012347">
    <property type="entry name" value="Ferritin-like"/>
</dbReference>
<dbReference type="EMBL" id="CP034170">
    <property type="protein sequence ID" value="AZI58872.1"/>
    <property type="molecule type" value="Genomic_DNA"/>
</dbReference>
<proteinExistence type="predicted"/>
<organism evidence="3 4">
    <name type="scientific">Nakamurella antarctica</name>
    <dbReference type="NCBI Taxonomy" id="1902245"/>
    <lineage>
        <taxon>Bacteria</taxon>
        <taxon>Bacillati</taxon>
        <taxon>Actinomycetota</taxon>
        <taxon>Actinomycetes</taxon>
        <taxon>Nakamurellales</taxon>
        <taxon>Nakamurellaceae</taxon>
        <taxon>Nakamurella</taxon>
    </lineage>
</organism>
<evidence type="ECO:0000259" key="2">
    <source>
        <dbReference type="Pfam" id="PF03713"/>
    </source>
</evidence>
<feature type="domain" description="DUF305" evidence="2">
    <location>
        <begin position="61"/>
        <end position="201"/>
    </location>
</feature>
<dbReference type="PANTHER" id="PTHR36933:SF1">
    <property type="entry name" value="SLL0788 PROTEIN"/>
    <property type="match status" value="1"/>
</dbReference>
<dbReference type="OrthoDB" id="26872at2"/>
<dbReference type="Pfam" id="PF03713">
    <property type="entry name" value="DUF305"/>
    <property type="match status" value="1"/>
</dbReference>
<feature type="chain" id="PRO_5018294644" evidence="1">
    <location>
        <begin position="27"/>
        <end position="202"/>
    </location>
</feature>
<evidence type="ECO:0000313" key="4">
    <source>
        <dbReference type="Proteomes" id="UP000268084"/>
    </source>
</evidence>
<dbReference type="KEGG" id="nak:EH165_12720"/>
<feature type="signal peptide" evidence="1">
    <location>
        <begin position="1"/>
        <end position="26"/>
    </location>
</feature>
<accession>A0A3G8ZNG4</accession>
<dbReference type="PROSITE" id="PS51257">
    <property type="entry name" value="PROKAR_LIPOPROTEIN"/>
    <property type="match status" value="1"/>
</dbReference>
<dbReference type="PANTHER" id="PTHR36933">
    <property type="entry name" value="SLL0788 PROTEIN"/>
    <property type="match status" value="1"/>
</dbReference>
<protein>
    <submittedName>
        <fullName evidence="3">DUF305 domain-containing protein</fullName>
    </submittedName>
</protein>
<sequence>MDTKYLLTGVAAAAALLLGACGTTTAATSSDGSQGMGAMTSMVSAADPVLPSISSEYNDADIVFATDMIPHHIQAVEMAEMVPGSGASPEVAALAAQIQSAQQPEVDLMLGFLDTWGQKPPGHEMGHDMGMMSEADMTTLMGTSGGEFDKMWLTMMTAHHDGAILMAKAELAAGSNPQAKDLATNIITAQQIEIDAMAALLK</sequence>
<keyword evidence="1" id="KW-0732">Signal</keyword>
<dbReference type="AlphaFoldDB" id="A0A3G8ZNG4"/>
<evidence type="ECO:0000313" key="3">
    <source>
        <dbReference type="EMBL" id="AZI58872.1"/>
    </source>
</evidence>
<dbReference type="Gene3D" id="1.20.1260.10">
    <property type="match status" value="1"/>
</dbReference>
<dbReference type="InterPro" id="IPR005183">
    <property type="entry name" value="DUF305_CopM-like"/>
</dbReference>
<reference evidence="3 4" key="2">
    <citation type="submission" date="2018-12" db="EMBL/GenBank/DDBJ databases">
        <title>Nakamurella antarcticus sp. nov., isolated from Antarctica South Shetland Islands soil.</title>
        <authorList>
            <person name="Peng F."/>
        </authorList>
    </citation>
    <scope>NUCLEOTIDE SEQUENCE [LARGE SCALE GENOMIC DNA]</scope>
    <source>
        <strain evidence="3 4">S14-144</strain>
    </source>
</reference>
<dbReference type="RefSeq" id="WP_124799776.1">
    <property type="nucleotide sequence ID" value="NZ_CP034170.1"/>
</dbReference>